<dbReference type="OrthoDB" id="9941687at2"/>
<dbReference type="STRING" id="1497020.DO97_01390"/>
<protein>
    <submittedName>
        <fullName evidence="2">Uncharacterized protein</fullName>
    </submittedName>
</protein>
<feature type="region of interest" description="Disordered" evidence="1">
    <location>
        <begin position="166"/>
        <end position="189"/>
    </location>
</feature>
<organism evidence="2 3">
    <name type="scientific">Neosynechococcus sphagnicola sy1</name>
    <dbReference type="NCBI Taxonomy" id="1497020"/>
    <lineage>
        <taxon>Bacteria</taxon>
        <taxon>Bacillati</taxon>
        <taxon>Cyanobacteriota</taxon>
        <taxon>Cyanophyceae</taxon>
        <taxon>Neosynechococcales</taxon>
        <taxon>Neosynechococcaceae</taxon>
        <taxon>Neosynechococcus</taxon>
    </lineage>
</organism>
<dbReference type="RefSeq" id="WP_156120469.1">
    <property type="nucleotide sequence ID" value="NZ_JJML01000014.1"/>
</dbReference>
<gene>
    <name evidence="2" type="ORF">DO97_01390</name>
</gene>
<keyword evidence="3" id="KW-1185">Reference proteome</keyword>
<proteinExistence type="predicted"/>
<evidence type="ECO:0000313" key="2">
    <source>
        <dbReference type="EMBL" id="KGF73198.1"/>
    </source>
</evidence>
<accession>A0A098TQT8</accession>
<evidence type="ECO:0000256" key="1">
    <source>
        <dbReference type="SAM" id="MobiDB-lite"/>
    </source>
</evidence>
<dbReference type="Proteomes" id="UP000030170">
    <property type="component" value="Unassembled WGS sequence"/>
</dbReference>
<sequence>MTKNNNELPTSAFPEIRTALDWQPPLRLVMQCSTTDQKQRCQRVKEHFHDLLWMFKSYFSISEPPEFNDPEIKRLMDLEIKRLMDLEFEYYLALCNLLWRGWREIKAEAEKTDATFPFQGFPTSPGEALRLILEGESEVMLHSAISGGQVSTYQSAQILRILTSNAKGSRHNKKERPAPNYLTSKREEGRERNTFDYAQGVMKRSKPMEFLTFCHQAVKKRLRGNSAIKRVVGEYELRLKDRSRGLARLAKSIPGEEFVQGERRKLR</sequence>
<name>A0A098TQT8_9CYAN</name>
<dbReference type="AlphaFoldDB" id="A0A098TQT8"/>
<comment type="caution">
    <text evidence="2">The sequence shown here is derived from an EMBL/GenBank/DDBJ whole genome shotgun (WGS) entry which is preliminary data.</text>
</comment>
<dbReference type="EMBL" id="JJML01000014">
    <property type="protein sequence ID" value="KGF73198.1"/>
    <property type="molecule type" value="Genomic_DNA"/>
</dbReference>
<reference evidence="2 3" key="1">
    <citation type="journal article" date="2014" name="Mol. Ecol.">
        <title>Evolution of Synechococcus.</title>
        <authorList>
            <person name="Dvorak P."/>
            <person name="Casamatta D."/>
            <person name="Hasler P."/>
            <person name="Poulickova A."/>
            <person name="Ondrej V."/>
            <person name="Sanges R."/>
        </authorList>
    </citation>
    <scope>NUCLEOTIDE SEQUENCE [LARGE SCALE GENOMIC DNA]</scope>
    <source>
        <strain evidence="2 3">CAUP A 1101</strain>
    </source>
</reference>
<evidence type="ECO:0000313" key="3">
    <source>
        <dbReference type="Proteomes" id="UP000030170"/>
    </source>
</evidence>